<evidence type="ECO:0000256" key="2">
    <source>
        <dbReference type="ARBA" id="ARBA00007186"/>
    </source>
</evidence>
<dbReference type="Pfam" id="PF06964">
    <property type="entry name" value="Alpha-L-AF_C"/>
    <property type="match status" value="1"/>
</dbReference>
<dbReference type="PANTHER" id="PTHR43576:SF3">
    <property type="entry name" value="ALPHA-L-ARABINOFURANOSIDASE C"/>
    <property type="match status" value="1"/>
</dbReference>
<evidence type="ECO:0000256" key="4">
    <source>
        <dbReference type="ARBA" id="ARBA00022801"/>
    </source>
</evidence>
<dbReference type="EC" id="3.2.1.55" evidence="3"/>
<dbReference type="Pfam" id="PF22848">
    <property type="entry name" value="ASD1_dom"/>
    <property type="match status" value="1"/>
</dbReference>
<comment type="similarity">
    <text evidence="2">Belongs to the glycosyl hydrolase 51 family.</text>
</comment>
<evidence type="ECO:0000256" key="1">
    <source>
        <dbReference type="ARBA" id="ARBA00001462"/>
    </source>
</evidence>
<dbReference type="GO" id="GO:0046373">
    <property type="term" value="P:L-arabinose metabolic process"/>
    <property type="evidence" value="ECO:0007669"/>
    <property type="project" value="InterPro"/>
</dbReference>
<dbReference type="GO" id="GO:0046556">
    <property type="term" value="F:alpha-L-arabinofuranosidase activity"/>
    <property type="evidence" value="ECO:0007669"/>
    <property type="project" value="UniProtKB-EC"/>
</dbReference>
<organism evidence="9">
    <name type="scientific">Ignisphaera aggregans</name>
    <dbReference type="NCBI Taxonomy" id="334771"/>
    <lineage>
        <taxon>Archaea</taxon>
        <taxon>Thermoproteota</taxon>
        <taxon>Thermoprotei</taxon>
        <taxon>Desulfurococcales</taxon>
        <taxon>Desulfurococcaceae</taxon>
        <taxon>Ignisphaera</taxon>
    </lineage>
</organism>
<dbReference type="EMBL" id="DTCK01000040">
    <property type="protein sequence ID" value="HGQ36293.1"/>
    <property type="molecule type" value="Genomic_DNA"/>
</dbReference>
<keyword evidence="6" id="KW-0326">Glycosidase</keyword>
<dbReference type="InterPro" id="IPR017853">
    <property type="entry name" value="GH"/>
</dbReference>
<feature type="domain" description="Alpha-L-arabinofuranosidase C-terminal" evidence="7">
    <location>
        <begin position="291"/>
        <end position="474"/>
    </location>
</feature>
<dbReference type="GO" id="GO:0000272">
    <property type="term" value="P:polysaccharide catabolic process"/>
    <property type="evidence" value="ECO:0007669"/>
    <property type="project" value="TreeGrafter"/>
</dbReference>
<dbReference type="PANTHER" id="PTHR43576">
    <property type="entry name" value="ALPHA-L-ARABINOFURANOSIDASE C-RELATED"/>
    <property type="match status" value="1"/>
</dbReference>
<dbReference type="EMBL" id="DTBD01000083">
    <property type="protein sequence ID" value="HGQ65262.1"/>
    <property type="molecule type" value="Genomic_DNA"/>
</dbReference>
<comment type="catalytic activity">
    <reaction evidence="1">
        <text>Hydrolysis of terminal non-reducing alpha-L-arabinofuranoside residues in alpha-L-arabinosides.</text>
        <dbReference type="EC" id="3.2.1.55"/>
    </reaction>
</comment>
<dbReference type="SMART" id="SM00813">
    <property type="entry name" value="Alpha-L-AF_C"/>
    <property type="match status" value="1"/>
</dbReference>
<evidence type="ECO:0000256" key="3">
    <source>
        <dbReference type="ARBA" id="ARBA00012670"/>
    </source>
</evidence>
<evidence type="ECO:0000313" key="8">
    <source>
        <dbReference type="EMBL" id="HGQ36293.1"/>
    </source>
</evidence>
<dbReference type="SUPFAM" id="SSF51011">
    <property type="entry name" value="Glycosyl hydrolase domain"/>
    <property type="match status" value="1"/>
</dbReference>
<evidence type="ECO:0000313" key="9">
    <source>
        <dbReference type="EMBL" id="HGQ65262.1"/>
    </source>
</evidence>
<evidence type="ECO:0000259" key="7">
    <source>
        <dbReference type="SMART" id="SM00813"/>
    </source>
</evidence>
<accession>A0A7C4NMY5</accession>
<dbReference type="Gene3D" id="2.60.40.1180">
    <property type="entry name" value="Golgi alpha-mannosidase II"/>
    <property type="match status" value="1"/>
</dbReference>
<comment type="caution">
    <text evidence="9">The sequence shown here is derived from an EMBL/GenBank/DDBJ whole genome shotgun (WGS) entry which is preliminary data.</text>
</comment>
<dbReference type="SUPFAM" id="SSF51445">
    <property type="entry name" value="(Trans)glycosidases"/>
    <property type="match status" value="1"/>
</dbReference>
<name>A0A7C4NMY5_9CREN</name>
<evidence type="ECO:0000256" key="5">
    <source>
        <dbReference type="ARBA" id="ARBA00023277"/>
    </source>
</evidence>
<dbReference type="Gene3D" id="3.20.20.80">
    <property type="entry name" value="Glycosidases"/>
    <property type="match status" value="1"/>
</dbReference>
<evidence type="ECO:0000256" key="6">
    <source>
        <dbReference type="ARBA" id="ARBA00023295"/>
    </source>
</evidence>
<reference evidence="9" key="1">
    <citation type="journal article" date="2020" name="mSystems">
        <title>Genome- and Community-Level Interaction Insights into Carbon Utilization and Element Cycling Functions of Hydrothermarchaeota in Hydrothermal Sediment.</title>
        <authorList>
            <person name="Zhou Z."/>
            <person name="Liu Y."/>
            <person name="Xu W."/>
            <person name="Pan J."/>
            <person name="Luo Z.H."/>
            <person name="Li M."/>
        </authorList>
    </citation>
    <scope>NUCLEOTIDE SEQUENCE [LARGE SCALE GENOMIC DNA]</scope>
    <source>
        <strain evidence="9">SpSt-637</strain>
        <strain evidence="8">SpSt-667</strain>
    </source>
</reference>
<dbReference type="InterPro" id="IPR010720">
    <property type="entry name" value="Alpha-L-AF_C"/>
</dbReference>
<keyword evidence="5" id="KW-0119">Carbohydrate metabolism</keyword>
<protein>
    <recommendedName>
        <fullName evidence="3">non-reducing end alpha-L-arabinofuranosidase</fullName>
        <ecNumber evidence="3">3.2.1.55</ecNumber>
    </recommendedName>
</protein>
<keyword evidence="4" id="KW-0378">Hydrolase</keyword>
<dbReference type="AlphaFoldDB" id="A0A7C4NMY5"/>
<dbReference type="InterPro" id="IPR055235">
    <property type="entry name" value="ASD1_cat"/>
</dbReference>
<gene>
    <name evidence="9" type="ORF">ENU08_08480</name>
    <name evidence="8" type="ORF">ENU41_06420</name>
</gene>
<proteinExistence type="inferred from homology"/>
<sequence>MVLKTHVYVDTSAVVAPLDKKVYGQFIEHLGRCIYGGIWVGEKSSIPNVKGYRLDVLEAVKAIKPPIVRWPGGNFVSQYHWIDGIGPRENRPRKFDLAWGLVEPNEFGTDEYMEWIKLIGAEPFIVVNAGNGTPEEAAAWVEYCNSSRDTYYANLRRKYGHPEPYNVKLWGVGNELWGRFQVGFCKDAEECGWRTVQFVDHMRRVDPTIKVVAVGLDSDTEWNMDMVRIAGNYIDYLSIHTYIFTERQGKTYEDLVAWPIYIEENLKHIYYTIEQTRRKYRIHREIKIAFDEWNVWYPEAQSPYLEQITSIKDAVFTGLILNALQRLSNIVPIACFAQTVNVLPLILTQEDKILLTPQYLVFKLYSEALEGNVVATKAISLHYASKELNRIVPYIDASAVYSQNKLYLFIINRHPEENTEVILHLKDFTPSVIHHRHVAGQSIDEKNTFNEPNRVKIEEKKYTFNEIITLPPHSVNLLILS</sequence>
<dbReference type="InterPro" id="IPR013780">
    <property type="entry name" value="Glyco_hydro_b"/>
</dbReference>